<keyword evidence="3" id="KW-1185">Reference proteome</keyword>
<dbReference type="Gramene" id="TKW09204">
    <property type="protein sequence ID" value="TKW09204"/>
    <property type="gene ID" value="SEVIR_6G078350v2"/>
</dbReference>
<reference evidence="2" key="1">
    <citation type="submission" date="2019-03" db="EMBL/GenBank/DDBJ databases">
        <title>WGS assembly of Setaria viridis.</title>
        <authorList>
            <person name="Huang P."/>
            <person name="Jenkins J."/>
            <person name="Grimwood J."/>
            <person name="Barry K."/>
            <person name="Healey A."/>
            <person name="Mamidi S."/>
            <person name="Sreedasyam A."/>
            <person name="Shu S."/>
            <person name="Feldman M."/>
            <person name="Wu J."/>
            <person name="Yu Y."/>
            <person name="Chen C."/>
            <person name="Johnson J."/>
            <person name="Rokhsar D."/>
            <person name="Baxter I."/>
            <person name="Schmutz J."/>
            <person name="Brutnell T."/>
            <person name="Kellogg E."/>
        </authorList>
    </citation>
    <scope>NUCLEOTIDE SEQUENCE [LARGE SCALE GENOMIC DNA]</scope>
</reference>
<dbReference type="AlphaFoldDB" id="A0A4U6U4X5"/>
<organism evidence="2 3">
    <name type="scientific">Setaria viridis</name>
    <name type="common">Green bristlegrass</name>
    <name type="synonym">Setaria italica subsp. viridis</name>
    <dbReference type="NCBI Taxonomy" id="4556"/>
    <lineage>
        <taxon>Eukaryota</taxon>
        <taxon>Viridiplantae</taxon>
        <taxon>Streptophyta</taxon>
        <taxon>Embryophyta</taxon>
        <taxon>Tracheophyta</taxon>
        <taxon>Spermatophyta</taxon>
        <taxon>Magnoliopsida</taxon>
        <taxon>Liliopsida</taxon>
        <taxon>Poales</taxon>
        <taxon>Poaceae</taxon>
        <taxon>PACMAD clade</taxon>
        <taxon>Panicoideae</taxon>
        <taxon>Panicodae</taxon>
        <taxon>Paniceae</taxon>
        <taxon>Cenchrinae</taxon>
        <taxon>Setaria</taxon>
    </lineage>
</organism>
<feature type="chain" id="PRO_5020814440" evidence="1">
    <location>
        <begin position="16"/>
        <end position="35"/>
    </location>
</feature>
<keyword evidence="1" id="KW-0732">Signal</keyword>
<proteinExistence type="predicted"/>
<accession>A0A4U6U4X5</accession>
<dbReference type="EMBL" id="CM016557">
    <property type="protein sequence ID" value="TKW09204.1"/>
    <property type="molecule type" value="Genomic_DNA"/>
</dbReference>
<feature type="signal peptide" evidence="1">
    <location>
        <begin position="1"/>
        <end position="15"/>
    </location>
</feature>
<protein>
    <submittedName>
        <fullName evidence="2">Uncharacterized protein</fullName>
    </submittedName>
</protein>
<dbReference type="Proteomes" id="UP000298652">
    <property type="component" value="Chromosome 6"/>
</dbReference>
<sequence>MDLPRGPAARVALNLGLLVLDLGIPGVGRRQQPPQ</sequence>
<evidence type="ECO:0000313" key="3">
    <source>
        <dbReference type="Proteomes" id="UP000298652"/>
    </source>
</evidence>
<name>A0A4U6U4X5_SETVI</name>
<gene>
    <name evidence="2" type="ORF">SEVIR_6G078350v2</name>
</gene>
<evidence type="ECO:0000313" key="2">
    <source>
        <dbReference type="EMBL" id="TKW09204.1"/>
    </source>
</evidence>
<evidence type="ECO:0000256" key="1">
    <source>
        <dbReference type="SAM" id="SignalP"/>
    </source>
</evidence>